<proteinExistence type="predicted"/>
<feature type="region of interest" description="Disordered" evidence="1">
    <location>
        <begin position="37"/>
        <end position="101"/>
    </location>
</feature>
<evidence type="ECO:0008006" key="4">
    <source>
        <dbReference type="Google" id="ProtNLM"/>
    </source>
</evidence>
<accession>A0A640SAN3</accession>
<comment type="caution">
    <text evidence="2">The sequence shown here is derived from an EMBL/GenBank/DDBJ whole genome shotgun (WGS) entry which is preliminary data.</text>
</comment>
<evidence type="ECO:0000256" key="1">
    <source>
        <dbReference type="SAM" id="MobiDB-lite"/>
    </source>
</evidence>
<gene>
    <name evidence="2" type="ORF">Scani_44780</name>
</gene>
<dbReference type="Proteomes" id="UP000435837">
    <property type="component" value="Unassembled WGS sequence"/>
</dbReference>
<dbReference type="AlphaFoldDB" id="A0A640SAN3"/>
<sequence length="101" mass="10749">MSTPELIASRCPLRAAFATVKAAPCFANTFMGTRPVSPRREDRVMSASEKAKAKTEQTVGKVEKEVGRAVGNERVAAEGESKEAKGDLRGAKEKGKDALKG</sequence>
<dbReference type="EMBL" id="BLIN01000005">
    <property type="protein sequence ID" value="GFE08210.1"/>
    <property type="molecule type" value="Genomic_DNA"/>
</dbReference>
<evidence type="ECO:0000313" key="3">
    <source>
        <dbReference type="Proteomes" id="UP000435837"/>
    </source>
</evidence>
<feature type="compositionally biased region" description="Basic and acidic residues" evidence="1">
    <location>
        <begin position="38"/>
        <end position="67"/>
    </location>
</feature>
<protein>
    <recommendedName>
        <fullName evidence="4">CsbD-like domain-containing protein</fullName>
    </recommendedName>
</protein>
<organism evidence="2 3">
    <name type="scientific">Streptomyces caniferus</name>
    <dbReference type="NCBI Taxonomy" id="285557"/>
    <lineage>
        <taxon>Bacteria</taxon>
        <taxon>Bacillati</taxon>
        <taxon>Actinomycetota</taxon>
        <taxon>Actinomycetes</taxon>
        <taxon>Kitasatosporales</taxon>
        <taxon>Streptomycetaceae</taxon>
        <taxon>Streptomyces</taxon>
    </lineage>
</organism>
<evidence type="ECO:0000313" key="2">
    <source>
        <dbReference type="EMBL" id="GFE08210.1"/>
    </source>
</evidence>
<name>A0A640SAN3_9ACTN</name>
<feature type="compositionally biased region" description="Basic and acidic residues" evidence="1">
    <location>
        <begin position="75"/>
        <end position="101"/>
    </location>
</feature>
<reference evidence="2 3" key="1">
    <citation type="submission" date="2019-12" db="EMBL/GenBank/DDBJ databases">
        <title>Whole genome shotgun sequence of Streptomyces caniferus NBRC 15389.</title>
        <authorList>
            <person name="Ichikawa N."/>
            <person name="Kimura A."/>
            <person name="Kitahashi Y."/>
            <person name="Komaki H."/>
            <person name="Tamura T."/>
        </authorList>
    </citation>
    <scope>NUCLEOTIDE SEQUENCE [LARGE SCALE GENOMIC DNA]</scope>
    <source>
        <strain evidence="2 3">NBRC 15389</strain>
    </source>
</reference>